<evidence type="ECO:0000256" key="5">
    <source>
        <dbReference type="ARBA" id="ARBA00012266"/>
    </source>
</evidence>
<dbReference type="AlphaFoldDB" id="A0A6V8SCW6"/>
<name>A0A6V8SCW6_9CLOT</name>
<keyword evidence="7 15" id="KW-0028">Amino-acid biosynthesis</keyword>
<dbReference type="Pfam" id="PF04715">
    <property type="entry name" value="Anth_synt_I_N"/>
    <property type="match status" value="1"/>
</dbReference>
<evidence type="ECO:0000256" key="10">
    <source>
        <dbReference type="ARBA" id="ARBA00022842"/>
    </source>
</evidence>
<comment type="function">
    <text evidence="13 15">Part of a heterotetrameric complex that catalyzes the two-step biosynthesis of anthranilate, an intermediate in the biosynthesis of L-tryptophan. In the first step, the glutamine-binding beta subunit (TrpG) of anthranilate synthase (AS) provides the glutamine amidotransferase activity which generates ammonia as a substrate that, along with chorismate, is used in the second step, catalyzed by the large alpha subunit of AS (TrpE) to produce anthranilate. In the absence of TrpG, TrpE can synthesize anthranilate directly from chorismate and high concentrations of ammonia.</text>
</comment>
<dbReference type="Gene3D" id="3.60.120.10">
    <property type="entry name" value="Anthranilate synthase"/>
    <property type="match status" value="1"/>
</dbReference>
<feature type="domain" description="Chorismate-utilising enzyme C-terminal" evidence="16">
    <location>
        <begin position="256"/>
        <end position="509"/>
    </location>
</feature>
<reference evidence="18 19" key="1">
    <citation type="submission" date="2020-07" db="EMBL/GenBank/DDBJ databases">
        <title>A new beta-1,3-glucan-decomposing anaerobic bacterium isolated from anoxic soil subjected to biological soil disinfestation.</title>
        <authorList>
            <person name="Ueki A."/>
            <person name="Tonouchi A."/>
        </authorList>
    </citation>
    <scope>NUCLEOTIDE SEQUENCE [LARGE SCALE GENOMIC DNA]</scope>
    <source>
        <strain evidence="18 19">TW1</strain>
    </source>
</reference>
<evidence type="ECO:0000313" key="19">
    <source>
        <dbReference type="Proteomes" id="UP000580568"/>
    </source>
</evidence>
<accession>A0A6V8SCW6</accession>
<comment type="pathway">
    <text evidence="2 15">Amino-acid biosynthesis; L-tryptophan biosynthesis; L-tryptophan from chorismate: step 1/5.</text>
</comment>
<protein>
    <recommendedName>
        <fullName evidence="6 15">Anthranilate synthase component 1</fullName>
        <ecNumber evidence="5 15">4.1.3.27</ecNumber>
    </recommendedName>
</protein>
<comment type="caution">
    <text evidence="18">The sequence shown here is derived from an EMBL/GenBank/DDBJ whole genome shotgun (WGS) entry which is preliminary data.</text>
</comment>
<dbReference type="InterPro" id="IPR005256">
    <property type="entry name" value="Anth_synth_I_PabB"/>
</dbReference>
<evidence type="ECO:0000313" key="18">
    <source>
        <dbReference type="EMBL" id="GFP75084.1"/>
    </source>
</evidence>
<evidence type="ECO:0000256" key="3">
    <source>
        <dbReference type="ARBA" id="ARBA00009562"/>
    </source>
</evidence>
<dbReference type="EC" id="4.1.3.27" evidence="5 15"/>
<evidence type="ECO:0000256" key="9">
    <source>
        <dbReference type="ARBA" id="ARBA00022822"/>
    </source>
</evidence>
<dbReference type="InterPro" id="IPR019999">
    <property type="entry name" value="Anth_synth_I-like"/>
</dbReference>
<dbReference type="RefSeq" id="WP_183276616.1">
    <property type="nucleotide sequence ID" value="NZ_BLZR01000001.1"/>
</dbReference>
<dbReference type="NCBIfam" id="TIGR00564">
    <property type="entry name" value="trpE_most"/>
    <property type="match status" value="1"/>
</dbReference>
<organism evidence="18 19">
    <name type="scientific">Clostridium fungisolvens</name>
    <dbReference type="NCBI Taxonomy" id="1604897"/>
    <lineage>
        <taxon>Bacteria</taxon>
        <taxon>Bacillati</taxon>
        <taxon>Bacillota</taxon>
        <taxon>Clostridia</taxon>
        <taxon>Eubacteriales</taxon>
        <taxon>Clostridiaceae</taxon>
        <taxon>Clostridium</taxon>
    </lineage>
</organism>
<dbReference type="PRINTS" id="PR00095">
    <property type="entry name" value="ANTSNTHASEI"/>
</dbReference>
<comment type="catalytic activity">
    <reaction evidence="14 15">
        <text>chorismate + L-glutamine = anthranilate + pyruvate + L-glutamate + H(+)</text>
        <dbReference type="Rhea" id="RHEA:21732"/>
        <dbReference type="ChEBI" id="CHEBI:15361"/>
        <dbReference type="ChEBI" id="CHEBI:15378"/>
        <dbReference type="ChEBI" id="CHEBI:16567"/>
        <dbReference type="ChEBI" id="CHEBI:29748"/>
        <dbReference type="ChEBI" id="CHEBI:29985"/>
        <dbReference type="ChEBI" id="CHEBI:58359"/>
        <dbReference type="EC" id="4.1.3.27"/>
    </reaction>
</comment>
<dbReference type="Proteomes" id="UP000580568">
    <property type="component" value="Unassembled WGS sequence"/>
</dbReference>
<evidence type="ECO:0000256" key="13">
    <source>
        <dbReference type="ARBA" id="ARBA00025634"/>
    </source>
</evidence>
<evidence type="ECO:0000256" key="15">
    <source>
        <dbReference type="RuleBase" id="RU364045"/>
    </source>
</evidence>
<evidence type="ECO:0000256" key="4">
    <source>
        <dbReference type="ARBA" id="ARBA00011575"/>
    </source>
</evidence>
<keyword evidence="11 15" id="KW-0057">Aromatic amino acid biosynthesis</keyword>
<evidence type="ECO:0000256" key="1">
    <source>
        <dbReference type="ARBA" id="ARBA00001946"/>
    </source>
</evidence>
<dbReference type="SUPFAM" id="SSF56322">
    <property type="entry name" value="ADC synthase"/>
    <property type="match status" value="1"/>
</dbReference>
<evidence type="ECO:0000256" key="14">
    <source>
        <dbReference type="ARBA" id="ARBA00047683"/>
    </source>
</evidence>
<keyword evidence="10 15" id="KW-0460">Magnesium</keyword>
<dbReference type="InterPro" id="IPR006805">
    <property type="entry name" value="Anth_synth_I_N"/>
</dbReference>
<dbReference type="GO" id="GO:0004049">
    <property type="term" value="F:anthranilate synthase activity"/>
    <property type="evidence" value="ECO:0007669"/>
    <property type="project" value="UniProtKB-EC"/>
</dbReference>
<proteinExistence type="inferred from homology"/>
<dbReference type="UniPathway" id="UPA00035">
    <property type="reaction ID" value="UER00040"/>
</dbReference>
<comment type="cofactor">
    <cofactor evidence="1 15">
        <name>Mg(2+)</name>
        <dbReference type="ChEBI" id="CHEBI:18420"/>
    </cofactor>
</comment>
<evidence type="ECO:0000256" key="7">
    <source>
        <dbReference type="ARBA" id="ARBA00022605"/>
    </source>
</evidence>
<keyword evidence="12 15" id="KW-0456">Lyase</keyword>
<evidence type="ECO:0000259" key="17">
    <source>
        <dbReference type="Pfam" id="PF04715"/>
    </source>
</evidence>
<dbReference type="InterPro" id="IPR005801">
    <property type="entry name" value="ADC_synthase"/>
</dbReference>
<dbReference type="Pfam" id="PF00425">
    <property type="entry name" value="Chorismate_bind"/>
    <property type="match status" value="1"/>
</dbReference>
<evidence type="ECO:0000256" key="6">
    <source>
        <dbReference type="ARBA" id="ARBA00020653"/>
    </source>
</evidence>
<evidence type="ECO:0000256" key="2">
    <source>
        <dbReference type="ARBA" id="ARBA00004873"/>
    </source>
</evidence>
<evidence type="ECO:0000256" key="8">
    <source>
        <dbReference type="ARBA" id="ARBA00022723"/>
    </source>
</evidence>
<dbReference type="GO" id="GO:0000162">
    <property type="term" value="P:L-tryptophan biosynthetic process"/>
    <property type="evidence" value="ECO:0007669"/>
    <property type="project" value="UniProtKB-UniPathway"/>
</dbReference>
<keyword evidence="19" id="KW-1185">Reference proteome</keyword>
<evidence type="ECO:0000256" key="12">
    <source>
        <dbReference type="ARBA" id="ARBA00023239"/>
    </source>
</evidence>
<evidence type="ECO:0000256" key="11">
    <source>
        <dbReference type="ARBA" id="ARBA00023141"/>
    </source>
</evidence>
<keyword evidence="8 15" id="KW-0479">Metal-binding</keyword>
<feature type="domain" description="Anthranilate synthase component I N-terminal" evidence="17">
    <location>
        <begin position="70"/>
        <end position="204"/>
    </location>
</feature>
<evidence type="ECO:0000259" key="16">
    <source>
        <dbReference type="Pfam" id="PF00425"/>
    </source>
</evidence>
<dbReference type="InterPro" id="IPR015890">
    <property type="entry name" value="Chorismate_C"/>
</dbReference>
<keyword evidence="9 15" id="KW-0822">Tryptophan biosynthesis</keyword>
<comment type="subunit">
    <text evidence="4 15">Heterotetramer consisting of two non-identical subunits: a beta subunit (TrpG) and a large alpha subunit (TrpE).</text>
</comment>
<gene>
    <name evidence="15" type="primary">trpE</name>
    <name evidence="18" type="ORF">bsdtw1_01152</name>
</gene>
<dbReference type="EMBL" id="BLZR01000001">
    <property type="protein sequence ID" value="GFP75084.1"/>
    <property type="molecule type" value="Genomic_DNA"/>
</dbReference>
<sequence length="518" mass="59093">MVKGVQELNSINLIPLISITKNSFLNIQKKAVLNFKSEVINIFNYTKNQFDYLRERGYSIDLNLKFHGDETTPISIFYSLRREKMFLLESSIFDEEKGRYSFIGIEPYAEISSKGLETKILEKGITTRINGRILDQVQRFIEKVNYKNESTIPFQGGAVGYVGYDVIKQYECISNSNNDPLGLPEAYLMFYKKFVVYDHYDKTVSIHQIVLNNEKINYDEAENNLLQMKERICSYNKTNAIEAEASNKEISSNTSKEEFVKMVSDAKKYIENGDAFQIVVSQRFSCNFNEDPFKIYRKLRSKNPSPYMFFIDYDSFQIVGSSPESLVTVKGEVVTTMPIAGTRKRGANIHEDEKIREDLLKDEKEVAEHLMLVDLARNDIGRISKIGTVKVERLMDIEMYSKIMHIVSKVTGILKDDNKAFDALKFCLPAGTLSGAPKIRAMEIIEELEKEKRTVYAGAIGYFSFNGDMDTCIAIRTVVLKDGKGYVQAGAGIVYDSIPELEYEESYNKALGVLEVIK</sequence>
<dbReference type="PANTHER" id="PTHR11236">
    <property type="entry name" value="AMINOBENZOATE/ANTHRANILATE SYNTHASE"/>
    <property type="match status" value="1"/>
</dbReference>
<comment type="similarity">
    <text evidence="3 15">Belongs to the anthranilate synthase component I family.</text>
</comment>
<dbReference type="PANTHER" id="PTHR11236:SF48">
    <property type="entry name" value="ISOCHORISMATE SYNTHASE MENF"/>
    <property type="match status" value="1"/>
</dbReference>
<dbReference type="GO" id="GO:0046872">
    <property type="term" value="F:metal ion binding"/>
    <property type="evidence" value="ECO:0007669"/>
    <property type="project" value="UniProtKB-KW"/>
</dbReference>